<evidence type="ECO:0000259" key="1">
    <source>
        <dbReference type="Pfam" id="PF01548"/>
    </source>
</evidence>
<dbReference type="PANTHER" id="PTHR33055:SF3">
    <property type="entry name" value="PUTATIVE TRANSPOSASE FOR IS117-RELATED"/>
    <property type="match status" value="1"/>
</dbReference>
<dbReference type="Pfam" id="PF01548">
    <property type="entry name" value="DEDD_Tnp_IS110"/>
    <property type="match status" value="1"/>
</dbReference>
<dbReference type="EMBL" id="JAUTXY010000033">
    <property type="protein sequence ID" value="MEE2062281.1"/>
    <property type="molecule type" value="Genomic_DNA"/>
</dbReference>
<accession>A0ABU7LL35</accession>
<comment type="caution">
    <text evidence="3">The sequence shown here is derived from an EMBL/GenBank/DDBJ whole genome shotgun (WGS) entry which is preliminary data.</text>
</comment>
<organism evidence="3 4">
    <name type="scientific">Rhodococcus artemisiae</name>
    <dbReference type="NCBI Taxonomy" id="714159"/>
    <lineage>
        <taxon>Bacteria</taxon>
        <taxon>Bacillati</taxon>
        <taxon>Actinomycetota</taxon>
        <taxon>Actinomycetes</taxon>
        <taxon>Mycobacteriales</taxon>
        <taxon>Nocardiaceae</taxon>
        <taxon>Rhodococcus</taxon>
    </lineage>
</organism>
<dbReference type="NCBIfam" id="NF033542">
    <property type="entry name" value="transpos_IS110"/>
    <property type="match status" value="1"/>
</dbReference>
<dbReference type="InterPro" id="IPR002525">
    <property type="entry name" value="Transp_IS110-like_N"/>
</dbReference>
<dbReference type="InterPro" id="IPR047650">
    <property type="entry name" value="Transpos_IS110"/>
</dbReference>
<reference evidence="3 4" key="1">
    <citation type="submission" date="2023-07" db="EMBL/GenBank/DDBJ databases">
        <authorList>
            <person name="Girao M."/>
            <person name="Carvalho M.F."/>
        </authorList>
    </citation>
    <scope>NUCLEOTIDE SEQUENCE [LARGE SCALE GENOMIC DNA]</scope>
    <source>
        <strain evidence="3 4">YIM65754</strain>
    </source>
</reference>
<evidence type="ECO:0000313" key="4">
    <source>
        <dbReference type="Proteomes" id="UP001336020"/>
    </source>
</evidence>
<evidence type="ECO:0000313" key="3">
    <source>
        <dbReference type="EMBL" id="MEE2062281.1"/>
    </source>
</evidence>
<dbReference type="Pfam" id="PF02371">
    <property type="entry name" value="Transposase_20"/>
    <property type="match status" value="1"/>
</dbReference>
<evidence type="ECO:0000259" key="2">
    <source>
        <dbReference type="Pfam" id="PF02371"/>
    </source>
</evidence>
<dbReference type="PANTHER" id="PTHR33055">
    <property type="entry name" value="TRANSPOSASE FOR INSERTION SEQUENCE ELEMENT IS1111A"/>
    <property type="match status" value="1"/>
</dbReference>
<proteinExistence type="predicted"/>
<sequence length="400" mass="43652">MTGSPVWAGVDVGKEHHWVCVVDASGAVLLSRRFDNDEAAITTVIAEVDAFGEQVSWTVDLTTVYATLLLTVLAGAGETVRYLSGRSVWQASTVYRGGEAKTDAKDARVIADQSRMRSDLPVLHPDDDLIRELQMLTGHRTDLVADRTRTINRLRQQLIAICPGLERVAQISSDRGWAVLLARYQRPKAIRRTGVTRLTATLAAAGVRNAETIAQAAVTAAKAQTVRLPGEDIAAELVAELARGVIDLDARVHAADAEIEARFRRHPLAEAIVSLPGMGFRLGAEFLSAVGDPALIGSADQLAAWAGLAPRPKDSGKRTGRLHTPQRYSRRLRRVMYMSALTAARCDPVSRAYHQRKRAEGKRPIQATICLARRRVNVLYALIRDNRTWQPNAPVTAVAA</sequence>
<feature type="domain" description="Transposase IS116/IS110/IS902 C-terminal" evidence="2">
    <location>
        <begin position="270"/>
        <end position="355"/>
    </location>
</feature>
<gene>
    <name evidence="3" type="ORF">Q7514_32630</name>
</gene>
<name>A0ABU7LL35_9NOCA</name>
<dbReference type="InterPro" id="IPR003346">
    <property type="entry name" value="Transposase_20"/>
</dbReference>
<dbReference type="RefSeq" id="WP_330137319.1">
    <property type="nucleotide sequence ID" value="NZ_JAUTXY010000033.1"/>
</dbReference>
<protein>
    <submittedName>
        <fullName evidence="3">IS110 family transposase</fullName>
    </submittedName>
</protein>
<dbReference type="Proteomes" id="UP001336020">
    <property type="component" value="Unassembled WGS sequence"/>
</dbReference>
<keyword evidence="4" id="KW-1185">Reference proteome</keyword>
<feature type="domain" description="Transposase IS110-like N-terminal" evidence="1">
    <location>
        <begin position="8"/>
        <end position="163"/>
    </location>
</feature>